<dbReference type="Proteomes" id="UP000646911">
    <property type="component" value="Unassembled WGS sequence"/>
</dbReference>
<dbReference type="EMBL" id="JACOFX010000002">
    <property type="protein sequence ID" value="MBC3907310.1"/>
    <property type="molecule type" value="Genomic_DNA"/>
</dbReference>
<name>A0ABR6Z6E1_9BURK</name>
<protein>
    <submittedName>
        <fullName evidence="1">Uncharacterized protein</fullName>
    </submittedName>
</protein>
<comment type="caution">
    <text evidence="1">The sequence shown here is derived from an EMBL/GenBank/DDBJ whole genome shotgun (WGS) entry which is preliminary data.</text>
</comment>
<sequence length="95" mass="10891">MSQEKEITNLPEPSEVLITDVGRIKYLLKAYLKRPSKKIRARDESFAQLFCDPSGYVWGMVIPESGPGIFRTPYLRRCKSYLVGDDNLEVKQPVI</sequence>
<proteinExistence type="predicted"/>
<keyword evidence="2" id="KW-1185">Reference proteome</keyword>
<accession>A0ABR6Z6E1</accession>
<organism evidence="1 2">
    <name type="scientific">Undibacterium umbellatum</name>
    <dbReference type="NCBI Taxonomy" id="2762300"/>
    <lineage>
        <taxon>Bacteria</taxon>
        <taxon>Pseudomonadati</taxon>
        <taxon>Pseudomonadota</taxon>
        <taxon>Betaproteobacteria</taxon>
        <taxon>Burkholderiales</taxon>
        <taxon>Oxalobacteraceae</taxon>
        <taxon>Undibacterium</taxon>
    </lineage>
</organism>
<evidence type="ECO:0000313" key="2">
    <source>
        <dbReference type="Proteomes" id="UP000646911"/>
    </source>
</evidence>
<evidence type="ECO:0000313" key="1">
    <source>
        <dbReference type="EMBL" id="MBC3907310.1"/>
    </source>
</evidence>
<reference evidence="1 2" key="1">
    <citation type="submission" date="2020-08" db="EMBL/GenBank/DDBJ databases">
        <title>Novel species isolated from subtropical streams in China.</title>
        <authorList>
            <person name="Lu H."/>
        </authorList>
    </citation>
    <scope>NUCLEOTIDE SEQUENCE [LARGE SCALE GENOMIC DNA]</scope>
    <source>
        <strain evidence="1 2">NL8W</strain>
    </source>
</reference>
<gene>
    <name evidence="1" type="ORF">H8L47_07025</name>
</gene>
<dbReference type="RefSeq" id="WP_186952694.1">
    <property type="nucleotide sequence ID" value="NZ_JACOFX010000002.1"/>
</dbReference>